<organism evidence="2 3">
    <name type="scientific">Liparis tanakae</name>
    <name type="common">Tanaka's snailfish</name>
    <dbReference type="NCBI Taxonomy" id="230148"/>
    <lineage>
        <taxon>Eukaryota</taxon>
        <taxon>Metazoa</taxon>
        <taxon>Chordata</taxon>
        <taxon>Craniata</taxon>
        <taxon>Vertebrata</taxon>
        <taxon>Euteleostomi</taxon>
        <taxon>Actinopterygii</taxon>
        <taxon>Neopterygii</taxon>
        <taxon>Teleostei</taxon>
        <taxon>Neoteleostei</taxon>
        <taxon>Acanthomorphata</taxon>
        <taxon>Eupercaria</taxon>
        <taxon>Perciformes</taxon>
        <taxon>Cottioidei</taxon>
        <taxon>Cottales</taxon>
        <taxon>Liparidae</taxon>
        <taxon>Liparis</taxon>
    </lineage>
</organism>
<evidence type="ECO:0000313" key="2">
    <source>
        <dbReference type="EMBL" id="TNN80295.1"/>
    </source>
</evidence>
<proteinExistence type="predicted"/>
<accession>A0A4Z2IQU9</accession>
<keyword evidence="3" id="KW-1185">Reference proteome</keyword>
<evidence type="ECO:0000256" key="1">
    <source>
        <dbReference type="SAM" id="MobiDB-lite"/>
    </source>
</evidence>
<dbReference type="EMBL" id="SRLO01000055">
    <property type="protein sequence ID" value="TNN80295.1"/>
    <property type="molecule type" value="Genomic_DNA"/>
</dbReference>
<dbReference type="AlphaFoldDB" id="A0A4Z2IQU9"/>
<reference evidence="2 3" key="1">
    <citation type="submission" date="2019-03" db="EMBL/GenBank/DDBJ databases">
        <title>First draft genome of Liparis tanakae, snailfish: a comprehensive survey of snailfish specific genes.</title>
        <authorList>
            <person name="Kim W."/>
            <person name="Song I."/>
            <person name="Jeong J.-H."/>
            <person name="Kim D."/>
            <person name="Kim S."/>
            <person name="Ryu S."/>
            <person name="Song J.Y."/>
            <person name="Lee S.K."/>
        </authorList>
    </citation>
    <scope>NUCLEOTIDE SEQUENCE [LARGE SCALE GENOMIC DNA]</scope>
    <source>
        <tissue evidence="2">Muscle</tissue>
    </source>
</reference>
<feature type="region of interest" description="Disordered" evidence="1">
    <location>
        <begin position="1"/>
        <end position="26"/>
    </location>
</feature>
<gene>
    <name evidence="2" type="ORF">EYF80_009319</name>
</gene>
<comment type="caution">
    <text evidence="2">The sequence shown here is derived from an EMBL/GenBank/DDBJ whole genome shotgun (WGS) entry which is preliminary data.</text>
</comment>
<name>A0A4Z2IQU9_9TELE</name>
<feature type="compositionally biased region" description="Polar residues" evidence="1">
    <location>
        <begin position="1"/>
        <end position="11"/>
    </location>
</feature>
<dbReference type="Proteomes" id="UP000314294">
    <property type="component" value="Unassembled WGS sequence"/>
</dbReference>
<evidence type="ECO:0000313" key="3">
    <source>
        <dbReference type="Proteomes" id="UP000314294"/>
    </source>
</evidence>
<protein>
    <submittedName>
        <fullName evidence="2">Uncharacterized protein</fullName>
    </submittedName>
</protein>
<sequence length="61" mass="7019">MNGQFHSSASAFPSADDTSRSPSRSTLFPTRIIGTLSYRFTRMIWSLIGLMSWKLCWFTRL</sequence>